<sequence>MNSKQADMPEESGLLFSVRVVVLIVALLAPIYVFIFIMGGDFLENLERLQRGSIYVSVSSWDLPCLISIPAFLALVAALLFRLFKAATEVRINACLKIALAFAGLALFTKLIYGFSASFYLQDKGYSACAHYSSPSLMSPVVWVSDAEFCVPNAGKVRSDVLLWMDSFEDKSDVSSGIVRNKVDSLIKSWEMKEREKFPDLYR</sequence>
<dbReference type="KEGG" id="ome:OLMES_5145"/>
<evidence type="ECO:0000313" key="2">
    <source>
        <dbReference type="EMBL" id="ARU59129.1"/>
    </source>
</evidence>
<protein>
    <recommendedName>
        <fullName evidence="4">DUF1240 domain-containing protein</fullName>
    </recommendedName>
</protein>
<feature type="transmembrane region" description="Helical" evidence="1">
    <location>
        <begin position="96"/>
        <end position="121"/>
    </location>
</feature>
<feature type="transmembrane region" description="Helical" evidence="1">
    <location>
        <begin position="12"/>
        <end position="38"/>
    </location>
</feature>
<keyword evidence="1" id="KW-0812">Transmembrane</keyword>
<dbReference type="AlphaFoldDB" id="A0A1Y0IG72"/>
<gene>
    <name evidence="2" type="ORF">OLMES_5145</name>
</gene>
<proteinExistence type="predicted"/>
<evidence type="ECO:0000313" key="3">
    <source>
        <dbReference type="Proteomes" id="UP000196027"/>
    </source>
</evidence>
<dbReference type="EMBL" id="CP021425">
    <property type="protein sequence ID" value="ARU59129.1"/>
    <property type="molecule type" value="Genomic_DNA"/>
</dbReference>
<keyword evidence="1" id="KW-0472">Membrane</keyword>
<keyword evidence="1" id="KW-1133">Transmembrane helix</keyword>
<organism evidence="2 3">
    <name type="scientific">Oleiphilus messinensis</name>
    <dbReference type="NCBI Taxonomy" id="141451"/>
    <lineage>
        <taxon>Bacteria</taxon>
        <taxon>Pseudomonadati</taxon>
        <taxon>Pseudomonadota</taxon>
        <taxon>Gammaproteobacteria</taxon>
        <taxon>Oceanospirillales</taxon>
        <taxon>Oleiphilaceae</taxon>
        <taxon>Oleiphilus</taxon>
    </lineage>
</organism>
<evidence type="ECO:0000256" key="1">
    <source>
        <dbReference type="SAM" id="Phobius"/>
    </source>
</evidence>
<name>A0A1Y0IG72_9GAMM</name>
<feature type="transmembrane region" description="Helical" evidence="1">
    <location>
        <begin position="58"/>
        <end position="84"/>
    </location>
</feature>
<evidence type="ECO:0008006" key="4">
    <source>
        <dbReference type="Google" id="ProtNLM"/>
    </source>
</evidence>
<dbReference type="Proteomes" id="UP000196027">
    <property type="component" value="Chromosome"/>
</dbReference>
<keyword evidence="3" id="KW-1185">Reference proteome</keyword>
<accession>A0A1Y0IG72</accession>
<reference evidence="2 3" key="1">
    <citation type="submission" date="2017-05" db="EMBL/GenBank/DDBJ databases">
        <title>Genomic insights into alkan degradation activity of Oleiphilus messinensis.</title>
        <authorList>
            <person name="Kozyavkin S.A."/>
            <person name="Slesarev A.I."/>
            <person name="Golyshin P.N."/>
            <person name="Korzhenkov A."/>
            <person name="Golyshina O.N."/>
            <person name="Toshchakov S.V."/>
        </authorList>
    </citation>
    <scope>NUCLEOTIDE SEQUENCE [LARGE SCALE GENOMIC DNA]</scope>
    <source>
        <strain evidence="2 3">ME102</strain>
    </source>
</reference>